<dbReference type="InterPro" id="IPR009395">
    <property type="entry name" value="BLOC1S1"/>
</dbReference>
<comment type="similarity">
    <text evidence="1">Belongs to the BLOC1S1 family.</text>
</comment>
<evidence type="ECO:0000313" key="4">
    <source>
        <dbReference type="EMBL" id="EAN88516.1"/>
    </source>
</evidence>
<name>Q4D7L8_TRYCC</name>
<dbReference type="GeneID" id="3541129"/>
<feature type="compositionally biased region" description="Low complexity" evidence="3">
    <location>
        <begin position="64"/>
        <end position="78"/>
    </location>
</feature>
<accession>Q4D7L8</accession>
<gene>
    <name evidence="4" type="ORF">Tc00.1047053509453.30</name>
</gene>
<dbReference type="Proteomes" id="UP000002296">
    <property type="component" value="Unassembled WGS sequence"/>
</dbReference>
<dbReference type="PANTHER" id="PTHR13073">
    <property type="entry name" value="BLOC-1 COMPLEX SUBUNIT 1"/>
    <property type="match status" value="1"/>
</dbReference>
<dbReference type="OMA" id="FWWRSAL"/>
<dbReference type="GO" id="GO:0016197">
    <property type="term" value="P:endosomal transport"/>
    <property type="evidence" value="ECO:0007669"/>
    <property type="project" value="TreeGrafter"/>
</dbReference>
<dbReference type="PANTHER" id="PTHR13073:SF0">
    <property type="entry name" value="BIOGENESIS OF LYSOSOME-RELATED ORGANELLES COMPLEX 1 SUBUNIT 1"/>
    <property type="match status" value="1"/>
</dbReference>
<evidence type="ECO:0000256" key="2">
    <source>
        <dbReference type="ARBA" id="ARBA00019577"/>
    </source>
</evidence>
<protein>
    <recommendedName>
        <fullName evidence="2">Biogenesis of lysosome-related organelles complex 1 subunit 1</fullName>
    </recommendedName>
</protein>
<comment type="caution">
    <text evidence="4">The sequence shown here is derived from an EMBL/GenBank/DDBJ whole genome shotgun (WGS) entry which is preliminary data.</text>
</comment>
<dbReference type="eggNOG" id="KOG3390">
    <property type="taxonomic scope" value="Eukaryota"/>
</dbReference>
<dbReference type="EMBL" id="AAHK01000875">
    <property type="protein sequence ID" value="EAN88516.1"/>
    <property type="molecule type" value="Genomic_DNA"/>
</dbReference>
<proteinExistence type="inferred from homology"/>
<dbReference type="PaxDb" id="353153-Q4D7L8"/>
<dbReference type="Pfam" id="PF06320">
    <property type="entry name" value="GCN5L1"/>
    <property type="match status" value="1"/>
</dbReference>
<dbReference type="STRING" id="353153.Q4D7L8"/>
<evidence type="ECO:0000256" key="1">
    <source>
        <dbReference type="ARBA" id="ARBA00007133"/>
    </source>
</evidence>
<sequence>MSTDGDTISKAAEATGEKDVGSSQEVTCAQCPTGAGHEGQETALLVRDGKQSSGNDEAHVVRGAPPLLSPSPTTTATTTTTTTTSVLEGLIRAHRERQAELRAVGSRAWEEVRQHAQAACDAVTDSANAEVFAAFARERKIEMELKAIAARSSQLQRQMTAWATLFGKFNTELKEMGDLSNWARRIEEDLSETVHLLEELSERKRRAQGM</sequence>
<evidence type="ECO:0000256" key="3">
    <source>
        <dbReference type="SAM" id="MobiDB-lite"/>
    </source>
</evidence>
<dbReference type="AlphaFoldDB" id="Q4D7L8"/>
<dbReference type="SMR" id="Q4D7L8"/>
<feature type="region of interest" description="Disordered" evidence="3">
    <location>
        <begin position="49"/>
        <end position="78"/>
    </location>
</feature>
<dbReference type="RefSeq" id="XP_810367.1">
    <property type="nucleotide sequence ID" value="XM_805274.1"/>
</dbReference>
<dbReference type="KEGG" id="tcr:509453.30"/>
<evidence type="ECO:0000313" key="5">
    <source>
        <dbReference type="Proteomes" id="UP000002296"/>
    </source>
</evidence>
<organism evidence="4 5">
    <name type="scientific">Trypanosoma cruzi (strain CL Brener)</name>
    <dbReference type="NCBI Taxonomy" id="353153"/>
    <lineage>
        <taxon>Eukaryota</taxon>
        <taxon>Discoba</taxon>
        <taxon>Euglenozoa</taxon>
        <taxon>Kinetoplastea</taxon>
        <taxon>Metakinetoplastina</taxon>
        <taxon>Trypanosomatida</taxon>
        <taxon>Trypanosomatidae</taxon>
        <taxon>Trypanosoma</taxon>
        <taxon>Schizotrypanum</taxon>
    </lineage>
</organism>
<keyword evidence="5" id="KW-1185">Reference proteome</keyword>
<dbReference type="GO" id="GO:0031083">
    <property type="term" value="C:BLOC-1 complex"/>
    <property type="evidence" value="ECO:0007669"/>
    <property type="project" value="InterPro"/>
</dbReference>
<dbReference type="InParanoid" id="Q4D7L8"/>
<reference evidence="4 5" key="1">
    <citation type="journal article" date="2005" name="Science">
        <title>The genome sequence of Trypanosoma cruzi, etiologic agent of Chagas disease.</title>
        <authorList>
            <person name="El-Sayed N.M."/>
            <person name="Myler P.J."/>
            <person name="Bartholomeu D.C."/>
            <person name="Nilsson D."/>
            <person name="Aggarwal G."/>
            <person name="Tran A.N."/>
            <person name="Ghedin E."/>
            <person name="Worthey E.A."/>
            <person name="Delcher A.L."/>
            <person name="Blandin G."/>
            <person name="Westenberger S.J."/>
            <person name="Caler E."/>
            <person name="Cerqueira G.C."/>
            <person name="Branche C."/>
            <person name="Haas B."/>
            <person name="Anupama A."/>
            <person name="Arner E."/>
            <person name="Aslund L."/>
            <person name="Attipoe P."/>
            <person name="Bontempi E."/>
            <person name="Bringaud F."/>
            <person name="Burton P."/>
            <person name="Cadag E."/>
            <person name="Campbell D.A."/>
            <person name="Carrington M."/>
            <person name="Crabtree J."/>
            <person name="Darban H."/>
            <person name="da Silveira J.F."/>
            <person name="de Jong P."/>
            <person name="Edwards K."/>
            <person name="Englund P.T."/>
            <person name="Fazelina G."/>
            <person name="Feldblyum T."/>
            <person name="Ferella M."/>
            <person name="Frasch A.C."/>
            <person name="Gull K."/>
            <person name="Horn D."/>
            <person name="Hou L."/>
            <person name="Huang Y."/>
            <person name="Kindlund E."/>
            <person name="Klingbeil M."/>
            <person name="Kluge S."/>
            <person name="Koo H."/>
            <person name="Lacerda D."/>
            <person name="Levin M.J."/>
            <person name="Lorenzi H."/>
            <person name="Louie T."/>
            <person name="Machado C.R."/>
            <person name="McCulloch R."/>
            <person name="McKenna A."/>
            <person name="Mizuno Y."/>
            <person name="Mottram J.C."/>
            <person name="Nelson S."/>
            <person name="Ochaya S."/>
            <person name="Osoegawa K."/>
            <person name="Pai G."/>
            <person name="Parsons M."/>
            <person name="Pentony M."/>
            <person name="Pettersson U."/>
            <person name="Pop M."/>
            <person name="Ramirez J.L."/>
            <person name="Rinta J."/>
            <person name="Robertson L."/>
            <person name="Salzberg S.L."/>
            <person name="Sanchez D.O."/>
            <person name="Seyler A."/>
            <person name="Sharma R."/>
            <person name="Shetty J."/>
            <person name="Simpson A.J."/>
            <person name="Sisk E."/>
            <person name="Tammi M.T."/>
            <person name="Tarleton R."/>
            <person name="Teixeira S."/>
            <person name="Van Aken S."/>
            <person name="Vogt C."/>
            <person name="Ward P.N."/>
            <person name="Wickstead B."/>
            <person name="Wortman J."/>
            <person name="White O."/>
            <person name="Fraser C.M."/>
            <person name="Stuart K.D."/>
            <person name="Andersson B."/>
        </authorList>
    </citation>
    <scope>NUCLEOTIDE SEQUENCE [LARGE SCALE GENOMIC DNA]</scope>
    <source>
        <strain evidence="4 5">CL Brener</strain>
    </source>
</reference>
<feature type="region of interest" description="Disordered" evidence="3">
    <location>
        <begin position="1"/>
        <end position="25"/>
    </location>
</feature>